<gene>
    <name evidence="6" type="primary">tiaS</name>
    <name evidence="10" type="ORF">ENM78_00160</name>
</gene>
<dbReference type="GO" id="GO:0005737">
    <property type="term" value="C:cytoplasm"/>
    <property type="evidence" value="ECO:0007669"/>
    <property type="project" value="UniProtKB-SubCell"/>
</dbReference>
<evidence type="ECO:0000259" key="7">
    <source>
        <dbReference type="Pfam" id="PF08489"/>
    </source>
</evidence>
<protein>
    <recommendedName>
        <fullName evidence="6">tRNA(Ile2) 2-agmatinylcytidine synthetase TiaS</fullName>
        <shortName evidence="6">tRNA(Ile2)-agm2C synthetase</shortName>
        <ecNumber evidence="6">6.3.4.22</ecNumber>
    </recommendedName>
    <alternativeName>
        <fullName evidence="6">tRNA(Ile2) agmatidine synthetase</fullName>
    </alternativeName>
</protein>
<comment type="similarity">
    <text evidence="6">Belongs to the TiaS family.</text>
</comment>
<comment type="subcellular location">
    <subcellularLocation>
        <location evidence="6">Cytoplasm</location>
    </subcellularLocation>
</comment>
<feature type="domain" description="TiaS C-terminal zinc ribbon" evidence="9">
    <location>
        <begin position="366"/>
        <end position="402"/>
    </location>
</feature>
<feature type="domain" description="TiaS FLD" evidence="7">
    <location>
        <begin position="150"/>
        <end position="264"/>
    </location>
</feature>
<evidence type="ECO:0000259" key="8">
    <source>
        <dbReference type="Pfam" id="PF22641"/>
    </source>
</evidence>
<evidence type="ECO:0000256" key="5">
    <source>
        <dbReference type="ARBA" id="ARBA00022840"/>
    </source>
</evidence>
<dbReference type="InterPro" id="IPR024913">
    <property type="entry name" value="tRNA_Ile2__agm2C_synt"/>
</dbReference>
<evidence type="ECO:0000313" key="10">
    <source>
        <dbReference type="EMBL" id="HHQ79870.1"/>
    </source>
</evidence>
<evidence type="ECO:0000256" key="1">
    <source>
        <dbReference type="ARBA" id="ARBA00022490"/>
    </source>
</evidence>
<dbReference type="Gene3D" id="3.30.70.2200">
    <property type="match status" value="1"/>
</dbReference>
<dbReference type="Pfam" id="PF08489">
    <property type="entry name" value="TiaS_FLD"/>
    <property type="match status" value="1"/>
</dbReference>
<sequence length="450" mass="49609">MRRLLLGADGFDAPHGGCTTHFLVFLLKHLKESFDEGLTLLSPPNLVRLNPFIPWKTRGNASVSVELYVEDSVTVDSLWSAILRFAEAYAESLQQEPKGGLVLIEEPTKQQEQDLVKVYTKALVDVSTFRFIPDSLLPESARNVRIWGTQGVLGALAGLGFIFHSHPVTYELVLYRDLSRVGERREVDESSIRLLELKFRGTIFNNYDWRRERAVAIPRGPDPVLVGIRGTDLDVLCSCRDLVRVYERVSAWAIFRSNQHTDVHGVRRKVGTLKPYQAGTIEGVVSSRPEVEVGGHVSHALTDDTGTITVHYYAPTKPMATIASKLLVGDYIRVLGGAVPHRVEGLVFNAQKLWVLKLAPKASILNPRCPNCGKRLKSLGSKGGYKCLKCGYKTGESLPKEIVKSSREVQAGVYTPGPGRIGHLVKPEPLTLSPRANGDSGIAACSEYFG</sequence>
<dbReference type="InterPro" id="IPR055394">
    <property type="entry name" value="Zn_ribbon_TiaS"/>
</dbReference>
<keyword evidence="4 6" id="KW-0547">Nucleotide-binding</keyword>
<proteinExistence type="inferred from homology"/>
<dbReference type="PANTHER" id="PTHR40705:SF2">
    <property type="entry name" value="DUF1743 DOMAIN-CONTAINING PROTEIN"/>
    <property type="match status" value="1"/>
</dbReference>
<dbReference type="Gene3D" id="2.40.50.1010">
    <property type="match status" value="1"/>
</dbReference>
<comment type="caution">
    <text evidence="10">The sequence shown here is derived from an EMBL/GenBank/DDBJ whole genome shotgun (WGS) entry which is preliminary data.</text>
</comment>
<dbReference type="InterPro" id="IPR053870">
    <property type="entry name" value="TiaS-like_TCKD"/>
</dbReference>
<dbReference type="GO" id="GO:0002101">
    <property type="term" value="P:tRNA wobble cytosine modification"/>
    <property type="evidence" value="ECO:0007669"/>
    <property type="project" value="UniProtKB-UniRule"/>
</dbReference>
<dbReference type="GO" id="GO:0016879">
    <property type="term" value="F:ligase activity, forming carbon-nitrogen bonds"/>
    <property type="evidence" value="ECO:0007669"/>
    <property type="project" value="UniProtKB-UniRule"/>
</dbReference>
<dbReference type="AlphaFoldDB" id="A0A7J3ZK94"/>
<evidence type="ECO:0000256" key="6">
    <source>
        <dbReference type="HAMAP-Rule" id="MF_01892"/>
    </source>
</evidence>
<dbReference type="Pfam" id="PF22641">
    <property type="entry name" value="TiaS_TCKD"/>
    <property type="match status" value="1"/>
</dbReference>
<dbReference type="EMBL" id="DRZC01000005">
    <property type="protein sequence ID" value="HHQ79870.1"/>
    <property type="molecule type" value="Genomic_DNA"/>
</dbReference>
<dbReference type="HAMAP" id="MF_01892">
    <property type="entry name" value="tRNA_Ile2_agm2C_synt"/>
    <property type="match status" value="1"/>
</dbReference>
<keyword evidence="5 6" id="KW-0067">ATP-binding</keyword>
<feature type="domain" description="TiaS-like TCKD" evidence="8">
    <location>
        <begin position="6"/>
        <end position="67"/>
    </location>
</feature>
<accession>A0A7J3ZK94</accession>
<dbReference type="GO" id="GO:0005524">
    <property type="term" value="F:ATP binding"/>
    <property type="evidence" value="ECO:0007669"/>
    <property type="project" value="UniProtKB-KW"/>
</dbReference>
<keyword evidence="2 6" id="KW-0436">Ligase</keyword>
<organism evidence="10">
    <name type="scientific">Fervidicoccus fontis</name>
    <dbReference type="NCBI Taxonomy" id="683846"/>
    <lineage>
        <taxon>Archaea</taxon>
        <taxon>Thermoproteota</taxon>
        <taxon>Thermoprotei</taxon>
        <taxon>Fervidicoccales</taxon>
        <taxon>Fervidicoccaceae</taxon>
        <taxon>Fervidicoccus</taxon>
    </lineage>
</organism>
<comment type="catalytic activity">
    <reaction evidence="6">
        <text>cytidine(34) in tRNA(Ile2) + agmatine + ATP + H2O = 2-agmatinylcytidine(34) in tRNA(Ile2) + AMP + 2 phosphate + 2 H(+)</text>
        <dbReference type="Rhea" id="RHEA:43608"/>
        <dbReference type="Rhea" id="RHEA-COMP:10625"/>
        <dbReference type="Rhea" id="RHEA-COMP:10626"/>
        <dbReference type="ChEBI" id="CHEBI:15377"/>
        <dbReference type="ChEBI" id="CHEBI:15378"/>
        <dbReference type="ChEBI" id="CHEBI:30616"/>
        <dbReference type="ChEBI" id="CHEBI:43474"/>
        <dbReference type="ChEBI" id="CHEBI:58145"/>
        <dbReference type="ChEBI" id="CHEBI:82748"/>
        <dbReference type="ChEBI" id="CHEBI:83545"/>
        <dbReference type="ChEBI" id="CHEBI:456215"/>
        <dbReference type="EC" id="6.3.4.22"/>
    </reaction>
</comment>
<keyword evidence="1 6" id="KW-0963">Cytoplasm</keyword>
<keyword evidence="3 6" id="KW-0819">tRNA processing</keyword>
<evidence type="ECO:0000256" key="3">
    <source>
        <dbReference type="ARBA" id="ARBA00022694"/>
    </source>
</evidence>
<reference evidence="10" key="1">
    <citation type="journal article" date="2020" name="mSystems">
        <title>Genome- and Community-Level Interaction Insights into Carbon Utilization and Element Cycling Functions of Hydrothermarchaeota in Hydrothermal Sediment.</title>
        <authorList>
            <person name="Zhou Z."/>
            <person name="Liu Y."/>
            <person name="Xu W."/>
            <person name="Pan J."/>
            <person name="Luo Z.H."/>
            <person name="Li M."/>
        </authorList>
    </citation>
    <scope>NUCLEOTIDE SEQUENCE [LARGE SCALE GENOMIC DNA]</scope>
    <source>
        <strain evidence="10">SpSt-1116</strain>
    </source>
</reference>
<evidence type="ECO:0000256" key="4">
    <source>
        <dbReference type="ARBA" id="ARBA00022741"/>
    </source>
</evidence>
<evidence type="ECO:0000259" key="9">
    <source>
        <dbReference type="Pfam" id="PF23783"/>
    </source>
</evidence>
<dbReference type="Gene3D" id="3.90.600.20">
    <property type="match status" value="1"/>
</dbReference>
<dbReference type="PANTHER" id="PTHR40705">
    <property type="entry name" value="TRNA(ILE2) 2-AGMATINYLCYTIDINE SYNTHETASE TIAS"/>
    <property type="match status" value="1"/>
</dbReference>
<evidence type="ECO:0000256" key="2">
    <source>
        <dbReference type="ARBA" id="ARBA00022598"/>
    </source>
</evidence>
<dbReference type="Pfam" id="PF23783">
    <property type="entry name" value="Zn_ribbon_TiaS"/>
    <property type="match status" value="1"/>
</dbReference>
<dbReference type="InterPro" id="IPR013696">
    <property type="entry name" value="TiaS_FLD"/>
</dbReference>
<comment type="function">
    <text evidence="6">ATP-dependent agmatine transferase that catalyzes the formation of 2-agmatinylcytidine (agm2C) at the wobble position (C34) of tRNA(Ile2), converting the codon specificity from AUG to AUA.</text>
</comment>
<dbReference type="EC" id="6.3.4.22" evidence="6"/>
<name>A0A7J3ZK94_9CREN</name>